<evidence type="ECO:0000313" key="5">
    <source>
        <dbReference type="Proteomes" id="UP000435304"/>
    </source>
</evidence>
<dbReference type="PANTHER" id="PTHR46797">
    <property type="entry name" value="HTH-TYPE TRANSCRIPTIONAL REGULATOR"/>
    <property type="match status" value="1"/>
</dbReference>
<dbReference type="GO" id="GO:0003677">
    <property type="term" value="F:DNA binding"/>
    <property type="evidence" value="ECO:0007669"/>
    <property type="project" value="UniProtKB-KW"/>
</dbReference>
<dbReference type="SUPFAM" id="SSF47413">
    <property type="entry name" value="lambda repressor-like DNA-binding domains"/>
    <property type="match status" value="1"/>
</dbReference>
<dbReference type="PROSITE" id="PS50943">
    <property type="entry name" value="HTH_CROC1"/>
    <property type="match status" value="1"/>
</dbReference>
<protein>
    <submittedName>
        <fullName evidence="4">Helix-turn-helix domain-containing protein</fullName>
    </submittedName>
</protein>
<proteinExistence type="predicted"/>
<dbReference type="AlphaFoldDB" id="A0A6A9V2D0"/>
<dbReference type="SMART" id="SM00530">
    <property type="entry name" value="HTH_XRE"/>
    <property type="match status" value="1"/>
</dbReference>
<dbReference type="Proteomes" id="UP000435304">
    <property type="component" value="Unassembled WGS sequence"/>
</dbReference>
<sequence length="159" mass="16656">MARRISTGRLGQPLDSLGEFIAAQRRQAGVSLRQLAESAGVSNPYLSQIERGLRRPSAEVLQQLAKALQVSAETLYVRAGLLDPQEQPAPAADGVSTVPAAVLADRLLTGRQKQIILDVYDSFVDAARSRAASTPAAATPPAAGTATATSTTTTTTEQE</sequence>
<dbReference type="Pfam" id="PF01381">
    <property type="entry name" value="HTH_3"/>
    <property type="match status" value="1"/>
</dbReference>
<dbReference type="GO" id="GO:0003700">
    <property type="term" value="F:DNA-binding transcription factor activity"/>
    <property type="evidence" value="ECO:0007669"/>
    <property type="project" value="TreeGrafter"/>
</dbReference>
<evidence type="ECO:0000256" key="2">
    <source>
        <dbReference type="SAM" id="MobiDB-lite"/>
    </source>
</evidence>
<comment type="caution">
    <text evidence="4">The sequence shown here is derived from an EMBL/GenBank/DDBJ whole genome shotgun (WGS) entry which is preliminary data.</text>
</comment>
<accession>A0A6A9V2D0</accession>
<dbReference type="InterPro" id="IPR001387">
    <property type="entry name" value="Cro/C1-type_HTH"/>
</dbReference>
<reference evidence="4 5" key="1">
    <citation type="submission" date="2019-12" db="EMBL/GenBank/DDBJ databases">
        <title>Auraticoccus cholistani sp. nov., an actinomycete isolated from soil of Cholistan desert.</title>
        <authorList>
            <person name="Cheema M.T."/>
        </authorList>
    </citation>
    <scope>NUCLEOTIDE SEQUENCE [LARGE SCALE GENOMIC DNA]</scope>
    <source>
        <strain evidence="4 5">F435</strain>
    </source>
</reference>
<keyword evidence="1" id="KW-0238">DNA-binding</keyword>
<evidence type="ECO:0000313" key="4">
    <source>
        <dbReference type="EMBL" id="MVA77724.1"/>
    </source>
</evidence>
<dbReference type="RefSeq" id="WP_156611942.1">
    <property type="nucleotide sequence ID" value="NZ_WPCU01000010.1"/>
</dbReference>
<feature type="domain" description="HTH cro/C1-type" evidence="3">
    <location>
        <begin position="21"/>
        <end position="75"/>
    </location>
</feature>
<dbReference type="Gene3D" id="1.10.260.40">
    <property type="entry name" value="lambda repressor-like DNA-binding domains"/>
    <property type="match status" value="1"/>
</dbReference>
<evidence type="ECO:0000256" key="1">
    <source>
        <dbReference type="ARBA" id="ARBA00023125"/>
    </source>
</evidence>
<dbReference type="EMBL" id="WPCU01000010">
    <property type="protein sequence ID" value="MVA77724.1"/>
    <property type="molecule type" value="Genomic_DNA"/>
</dbReference>
<dbReference type="InterPro" id="IPR050807">
    <property type="entry name" value="TransReg_Diox_bact_type"/>
</dbReference>
<dbReference type="InterPro" id="IPR010982">
    <property type="entry name" value="Lambda_DNA-bd_dom_sf"/>
</dbReference>
<dbReference type="PANTHER" id="PTHR46797:SF1">
    <property type="entry name" value="METHYLPHOSPHONATE SYNTHASE"/>
    <property type="match status" value="1"/>
</dbReference>
<dbReference type="CDD" id="cd00093">
    <property type="entry name" value="HTH_XRE"/>
    <property type="match status" value="1"/>
</dbReference>
<evidence type="ECO:0000259" key="3">
    <source>
        <dbReference type="PROSITE" id="PS50943"/>
    </source>
</evidence>
<dbReference type="GO" id="GO:0005829">
    <property type="term" value="C:cytosol"/>
    <property type="evidence" value="ECO:0007669"/>
    <property type="project" value="TreeGrafter"/>
</dbReference>
<name>A0A6A9V2D0_9ACTN</name>
<gene>
    <name evidence="4" type="ORF">GC722_17140</name>
</gene>
<organism evidence="4 5">
    <name type="scientific">Auraticoccus cholistanensis</name>
    <dbReference type="NCBI Taxonomy" id="2656650"/>
    <lineage>
        <taxon>Bacteria</taxon>
        <taxon>Bacillati</taxon>
        <taxon>Actinomycetota</taxon>
        <taxon>Actinomycetes</taxon>
        <taxon>Propionibacteriales</taxon>
        <taxon>Propionibacteriaceae</taxon>
        <taxon>Auraticoccus</taxon>
    </lineage>
</organism>
<keyword evidence="5" id="KW-1185">Reference proteome</keyword>
<feature type="region of interest" description="Disordered" evidence="2">
    <location>
        <begin position="130"/>
        <end position="159"/>
    </location>
</feature>